<name>A0A936YND7_9HYPH</name>
<dbReference type="Pfam" id="PF02830">
    <property type="entry name" value="V4R"/>
    <property type="match status" value="1"/>
</dbReference>
<keyword evidence="7" id="KW-0804">Transcription</keyword>
<dbReference type="Gene3D" id="1.10.10.60">
    <property type="entry name" value="Homeodomain-like"/>
    <property type="match status" value="1"/>
</dbReference>
<dbReference type="InterPro" id="IPR025944">
    <property type="entry name" value="Sigma_54_int_dom_CS"/>
</dbReference>
<dbReference type="Gene3D" id="1.10.8.60">
    <property type="match status" value="1"/>
</dbReference>
<dbReference type="GO" id="GO:0005524">
    <property type="term" value="F:ATP binding"/>
    <property type="evidence" value="ECO:0007669"/>
    <property type="project" value="UniProtKB-KW"/>
</dbReference>
<dbReference type="SUPFAM" id="SSF52540">
    <property type="entry name" value="P-loop containing nucleoside triphosphate hydrolases"/>
    <property type="match status" value="1"/>
</dbReference>
<evidence type="ECO:0000256" key="4">
    <source>
        <dbReference type="ARBA" id="ARBA00023015"/>
    </source>
</evidence>
<dbReference type="AlphaFoldDB" id="A0A936YND7"/>
<dbReference type="Gene3D" id="3.40.50.300">
    <property type="entry name" value="P-loop containing nucleotide triphosphate hydrolases"/>
    <property type="match status" value="1"/>
</dbReference>
<dbReference type="PANTHER" id="PTHR32071">
    <property type="entry name" value="TRANSCRIPTIONAL REGULATORY PROTEIN"/>
    <property type="match status" value="1"/>
</dbReference>
<comment type="caution">
    <text evidence="9">The sequence shown here is derived from an EMBL/GenBank/DDBJ whole genome shotgun (WGS) entry which is preliminary data.</text>
</comment>
<dbReference type="InterPro" id="IPR009057">
    <property type="entry name" value="Homeodomain-like_sf"/>
</dbReference>
<dbReference type="PANTHER" id="PTHR32071:SF117">
    <property type="entry name" value="PTS-DEPENDENT DIHYDROXYACETONE KINASE OPERON REGULATORY PROTEIN-RELATED"/>
    <property type="match status" value="1"/>
</dbReference>
<dbReference type="Pfam" id="PF00158">
    <property type="entry name" value="Sigma54_activat"/>
    <property type="match status" value="1"/>
</dbReference>
<sequence length="560" mass="61844">MSKLSGLVLSVGPDASGSINTGESILPDLSDLSERIKFVPREGQIWLDDQRAVILNLEVLITLRRELMEGLGPQKANEVLFRAGHAAGAREGMLAIKVRANKPHLDAFLVGPQLHALRGEVYVEPVILEGDVETGRYYSELLWRNSAEAETHVASFGGSNEPVCWMQIGYASGYTSTVMGRPIIFREVECVACGSSHCRIVGKPAEEWPTEPEHAFLSKVGSYSSSKDEKRSIIGRSSRFLGAWHLLTKVAPLRTTTLLLGETGVGKEIFAKAIHDASPRRKMSMLSVNCAAIPESLIDAELFGVEKGAFTGAGHARAGWFEAADKNTLFLDEIGTLNLNAQAKLLRVLQEGQFSRLGGTIMRNVDARIICATNVDLEREVKEGRFRADLLHRLNAFPIAIPPLRERRDDIPLLIDYFLSRFNERNGRHISGFTMKAVDALMAYEFPGNVRELENMIERAAILTPEDEPIDTLHLFNNQSGLHRTYLTPEVGGSLVRRAFPYLDEMPHEAISTTAGMSLMQVEQLAITEAMRVAGGNVSEAARKLGLTRAKLRHRLKLLT</sequence>
<keyword evidence="10" id="KW-1185">Reference proteome</keyword>
<dbReference type="Pfam" id="PF06505">
    <property type="entry name" value="XylR_N"/>
    <property type="match status" value="1"/>
</dbReference>
<dbReference type="SUPFAM" id="SSF111126">
    <property type="entry name" value="Ligand-binding domain in the NO signalling and Golgi transport"/>
    <property type="match status" value="1"/>
</dbReference>
<dbReference type="Pfam" id="PF25601">
    <property type="entry name" value="AAA_lid_14"/>
    <property type="match status" value="1"/>
</dbReference>
<dbReference type="FunFam" id="3.40.50.300:FF:000006">
    <property type="entry name" value="DNA-binding transcriptional regulator NtrC"/>
    <property type="match status" value="1"/>
</dbReference>
<dbReference type="Gene3D" id="3.30.1380.20">
    <property type="entry name" value="Trafficking protein particle complex subunit 3"/>
    <property type="match status" value="1"/>
</dbReference>
<evidence type="ECO:0000256" key="7">
    <source>
        <dbReference type="ARBA" id="ARBA00023163"/>
    </source>
</evidence>
<dbReference type="Proteomes" id="UP000633219">
    <property type="component" value="Unassembled WGS sequence"/>
</dbReference>
<dbReference type="InterPro" id="IPR024096">
    <property type="entry name" value="NO_sig/Golgi_transp_ligand-bd"/>
</dbReference>
<dbReference type="PROSITE" id="PS50045">
    <property type="entry name" value="SIGMA54_INTERACT_4"/>
    <property type="match status" value="1"/>
</dbReference>
<dbReference type="EMBL" id="JAEQNC010000003">
    <property type="protein sequence ID" value="MBL0371897.1"/>
    <property type="molecule type" value="Genomic_DNA"/>
</dbReference>
<keyword evidence="3" id="KW-0902">Two-component regulatory system</keyword>
<keyword evidence="4" id="KW-0805">Transcription regulation</keyword>
<dbReference type="RefSeq" id="WP_201655517.1">
    <property type="nucleotide sequence ID" value="NZ_JAEQNC010000003.1"/>
</dbReference>
<evidence type="ECO:0000256" key="6">
    <source>
        <dbReference type="ARBA" id="ARBA00023159"/>
    </source>
</evidence>
<dbReference type="GO" id="GO:0000160">
    <property type="term" value="P:phosphorelay signal transduction system"/>
    <property type="evidence" value="ECO:0007669"/>
    <property type="project" value="UniProtKB-KW"/>
</dbReference>
<dbReference type="InterPro" id="IPR003593">
    <property type="entry name" value="AAA+_ATPase"/>
</dbReference>
<evidence type="ECO:0000313" key="9">
    <source>
        <dbReference type="EMBL" id="MBL0371897.1"/>
    </source>
</evidence>
<dbReference type="InterPro" id="IPR027417">
    <property type="entry name" value="P-loop_NTPase"/>
</dbReference>
<dbReference type="PRINTS" id="PR01590">
    <property type="entry name" value="HTHFIS"/>
</dbReference>
<keyword evidence="2" id="KW-0067">ATP-binding</keyword>
<evidence type="ECO:0000256" key="3">
    <source>
        <dbReference type="ARBA" id="ARBA00023012"/>
    </source>
</evidence>
<dbReference type="PROSITE" id="PS00688">
    <property type="entry name" value="SIGMA54_INTERACT_3"/>
    <property type="match status" value="1"/>
</dbReference>
<dbReference type="GO" id="GO:0043565">
    <property type="term" value="F:sequence-specific DNA binding"/>
    <property type="evidence" value="ECO:0007669"/>
    <property type="project" value="InterPro"/>
</dbReference>
<gene>
    <name evidence="9" type="ORF">JJB09_07630</name>
</gene>
<keyword evidence="6" id="KW-0010">Activator</keyword>
<keyword evidence="5" id="KW-0238">DNA-binding</keyword>
<keyword evidence="1" id="KW-0547">Nucleotide-binding</keyword>
<dbReference type="InterPro" id="IPR058031">
    <property type="entry name" value="AAA_lid_NorR"/>
</dbReference>
<reference evidence="9" key="1">
    <citation type="submission" date="2021-01" db="EMBL/GenBank/DDBJ databases">
        <title>Rhizobium sp. strain KVB221 16S ribosomal RNA gene Genome sequencing and assembly.</title>
        <authorList>
            <person name="Kang M."/>
        </authorList>
    </citation>
    <scope>NUCLEOTIDE SEQUENCE</scope>
    <source>
        <strain evidence="9">KVB221</strain>
    </source>
</reference>
<evidence type="ECO:0000256" key="1">
    <source>
        <dbReference type="ARBA" id="ARBA00022741"/>
    </source>
</evidence>
<protein>
    <submittedName>
        <fullName evidence="9">Sigma 54-interacting transcriptional regulator</fullName>
    </submittedName>
</protein>
<accession>A0A936YND7</accession>
<dbReference type="InterPro" id="IPR002197">
    <property type="entry name" value="HTH_Fis"/>
</dbReference>
<dbReference type="SUPFAM" id="SSF46689">
    <property type="entry name" value="Homeodomain-like"/>
    <property type="match status" value="1"/>
</dbReference>
<evidence type="ECO:0000259" key="8">
    <source>
        <dbReference type="PROSITE" id="PS50045"/>
    </source>
</evidence>
<dbReference type="InterPro" id="IPR004096">
    <property type="entry name" value="V4R"/>
</dbReference>
<feature type="domain" description="Sigma-54 factor interaction" evidence="8">
    <location>
        <begin position="233"/>
        <end position="462"/>
    </location>
</feature>
<evidence type="ECO:0000256" key="2">
    <source>
        <dbReference type="ARBA" id="ARBA00022840"/>
    </source>
</evidence>
<dbReference type="SMART" id="SM00989">
    <property type="entry name" value="V4R"/>
    <property type="match status" value="1"/>
</dbReference>
<evidence type="ECO:0000256" key="5">
    <source>
        <dbReference type="ARBA" id="ARBA00023125"/>
    </source>
</evidence>
<dbReference type="SMART" id="SM00382">
    <property type="entry name" value="AAA"/>
    <property type="match status" value="1"/>
</dbReference>
<organism evidence="9 10">
    <name type="scientific">Rhizobium setariae</name>
    <dbReference type="NCBI Taxonomy" id="2801340"/>
    <lineage>
        <taxon>Bacteria</taxon>
        <taxon>Pseudomonadati</taxon>
        <taxon>Pseudomonadota</taxon>
        <taxon>Alphaproteobacteria</taxon>
        <taxon>Hyphomicrobiales</taxon>
        <taxon>Rhizobiaceae</taxon>
        <taxon>Rhizobium/Agrobacterium group</taxon>
        <taxon>Rhizobium</taxon>
    </lineage>
</organism>
<dbReference type="InterPro" id="IPR010523">
    <property type="entry name" value="XylR_N"/>
</dbReference>
<dbReference type="Pfam" id="PF02954">
    <property type="entry name" value="HTH_8"/>
    <property type="match status" value="1"/>
</dbReference>
<evidence type="ECO:0000313" key="10">
    <source>
        <dbReference type="Proteomes" id="UP000633219"/>
    </source>
</evidence>
<dbReference type="InterPro" id="IPR002078">
    <property type="entry name" value="Sigma_54_int"/>
</dbReference>
<proteinExistence type="predicted"/>
<dbReference type="CDD" id="cd00009">
    <property type="entry name" value="AAA"/>
    <property type="match status" value="1"/>
</dbReference>
<dbReference type="GO" id="GO:0006355">
    <property type="term" value="P:regulation of DNA-templated transcription"/>
    <property type="evidence" value="ECO:0007669"/>
    <property type="project" value="InterPro"/>
</dbReference>